<reference evidence="5 6" key="1">
    <citation type="submission" date="2017-03" db="EMBL/GenBank/DDBJ databases">
        <title>Genome sequence of Geothermobacter sp. EPR-M, Deep-Sea Iron Reducer.</title>
        <authorList>
            <person name="Tully B."/>
            <person name="Savalia P."/>
            <person name="Abuyen K."/>
            <person name="Baughan C."/>
            <person name="Romero E."/>
            <person name="Ronkowski C."/>
            <person name="Torres B."/>
            <person name="Tremblay J."/>
            <person name="Trujillo A."/>
            <person name="Tyler M."/>
            <person name="Perez-Rodriguez I."/>
            <person name="Amend J."/>
        </authorList>
    </citation>
    <scope>NUCLEOTIDE SEQUENCE [LARGE SCALE GENOMIC DNA]</scope>
    <source>
        <strain evidence="5 6">EPR-M</strain>
    </source>
</reference>
<dbReference type="Proteomes" id="UP000193136">
    <property type="component" value="Unassembled WGS sequence"/>
</dbReference>
<comment type="caution">
    <text evidence="5">The sequence shown here is derived from an EMBL/GenBank/DDBJ whole genome shotgun (WGS) entry which is preliminary data.</text>
</comment>
<feature type="domain" description="4Fe-4S ferredoxin-type" evidence="4">
    <location>
        <begin position="2"/>
        <end position="31"/>
    </location>
</feature>
<keyword evidence="6" id="KW-1185">Reference proteome</keyword>
<dbReference type="SUPFAM" id="SSF54862">
    <property type="entry name" value="4Fe-4S ferredoxins"/>
    <property type="match status" value="1"/>
</dbReference>
<evidence type="ECO:0000256" key="3">
    <source>
        <dbReference type="ARBA" id="ARBA00023014"/>
    </source>
</evidence>
<dbReference type="InterPro" id="IPR017896">
    <property type="entry name" value="4Fe4S_Fe-S-bd"/>
</dbReference>
<dbReference type="PANTHER" id="PTHR43122:SF1">
    <property type="entry name" value="IRON-SULFUR-BINDING PROTEIN"/>
    <property type="match status" value="1"/>
</dbReference>
<evidence type="ECO:0000313" key="5">
    <source>
        <dbReference type="EMBL" id="ORJ59825.1"/>
    </source>
</evidence>
<dbReference type="Pfam" id="PF12838">
    <property type="entry name" value="Fer4_7"/>
    <property type="match status" value="1"/>
</dbReference>
<evidence type="ECO:0000256" key="1">
    <source>
        <dbReference type="ARBA" id="ARBA00022723"/>
    </source>
</evidence>
<keyword evidence="3" id="KW-0411">Iron-sulfur</keyword>
<protein>
    <recommendedName>
        <fullName evidence="4">4Fe-4S ferredoxin-type domain-containing protein</fullName>
    </recommendedName>
</protein>
<accession>A0A1X0Y3S2</accession>
<keyword evidence="2" id="KW-0408">Iron</keyword>
<feature type="domain" description="4Fe-4S ferredoxin-type" evidence="4">
    <location>
        <begin position="38"/>
        <end position="70"/>
    </location>
</feature>
<dbReference type="EMBL" id="NAAD01000010">
    <property type="protein sequence ID" value="ORJ59825.1"/>
    <property type="molecule type" value="Genomic_DNA"/>
</dbReference>
<keyword evidence="1" id="KW-0479">Metal-binding</keyword>
<organism evidence="5 6">
    <name type="scientific">Geothermobacter hydrogeniphilus</name>
    <dbReference type="NCBI Taxonomy" id="1969733"/>
    <lineage>
        <taxon>Bacteria</taxon>
        <taxon>Pseudomonadati</taxon>
        <taxon>Thermodesulfobacteriota</taxon>
        <taxon>Desulfuromonadia</taxon>
        <taxon>Desulfuromonadales</taxon>
        <taxon>Geothermobacteraceae</taxon>
        <taxon>Geothermobacter</taxon>
    </lineage>
</organism>
<dbReference type="PROSITE" id="PS00198">
    <property type="entry name" value="4FE4S_FER_1"/>
    <property type="match status" value="2"/>
</dbReference>
<evidence type="ECO:0000259" key="4">
    <source>
        <dbReference type="PROSITE" id="PS51379"/>
    </source>
</evidence>
<dbReference type="OrthoDB" id="9804603at2"/>
<evidence type="ECO:0000256" key="2">
    <source>
        <dbReference type="ARBA" id="ARBA00023004"/>
    </source>
</evidence>
<dbReference type="STRING" id="1969733.B5V00_09120"/>
<dbReference type="PROSITE" id="PS51379">
    <property type="entry name" value="4FE4S_FER_2"/>
    <property type="match status" value="2"/>
</dbReference>
<proteinExistence type="predicted"/>
<dbReference type="PANTHER" id="PTHR43122">
    <property type="entry name" value="FERREDOXIN SUBUNIT OF PYRUVATE:FLAVODOXIN OXIDOREDUCTASE-RELATED"/>
    <property type="match status" value="1"/>
</dbReference>
<dbReference type="GO" id="GO:0046872">
    <property type="term" value="F:metal ion binding"/>
    <property type="evidence" value="ECO:0007669"/>
    <property type="project" value="UniProtKB-KW"/>
</dbReference>
<dbReference type="Gene3D" id="3.30.70.20">
    <property type="match status" value="1"/>
</dbReference>
<name>A0A1X0Y3S2_9BACT</name>
<dbReference type="InterPro" id="IPR017900">
    <property type="entry name" value="4Fe4S_Fe_S_CS"/>
</dbReference>
<evidence type="ECO:0000313" key="6">
    <source>
        <dbReference type="Proteomes" id="UP000193136"/>
    </source>
</evidence>
<sequence>MKKLTIDETYCKGCGLCVDACPKGLLALCEEINRLGFTPATISPENLEACVSCALCAQVCPDVAIRVAREVKEK</sequence>
<dbReference type="Gene3D" id="3.30.70.3270">
    <property type="match status" value="1"/>
</dbReference>
<gene>
    <name evidence="5" type="ORF">B5V00_09120</name>
</gene>
<dbReference type="AlphaFoldDB" id="A0A1X0Y3S2"/>
<dbReference type="GO" id="GO:0051536">
    <property type="term" value="F:iron-sulfur cluster binding"/>
    <property type="evidence" value="ECO:0007669"/>
    <property type="project" value="UniProtKB-KW"/>
</dbReference>